<dbReference type="PANTHER" id="PTHR43707:SF1">
    <property type="entry name" value="HISTIDINE--TRNA LIGASE, MITOCHONDRIAL-RELATED"/>
    <property type="match status" value="1"/>
</dbReference>
<dbReference type="Gene3D" id="3.40.50.800">
    <property type="entry name" value="Anticodon-binding domain"/>
    <property type="match status" value="1"/>
</dbReference>
<feature type="binding site" evidence="9">
    <location>
        <position position="257"/>
    </location>
    <ligand>
        <name>L-histidine</name>
        <dbReference type="ChEBI" id="CHEBI:57595"/>
    </ligand>
</feature>
<feature type="binding site" evidence="9">
    <location>
        <position position="112"/>
    </location>
    <ligand>
        <name>L-histidine</name>
        <dbReference type="ChEBI" id="CHEBI:57595"/>
    </ligand>
</feature>
<evidence type="ECO:0000256" key="6">
    <source>
        <dbReference type="ARBA" id="ARBA00023146"/>
    </source>
</evidence>
<gene>
    <name evidence="8" type="primary">hisS</name>
    <name evidence="11" type="ORF">ENX16_06885</name>
</gene>
<evidence type="ECO:0000256" key="1">
    <source>
        <dbReference type="ARBA" id="ARBA00008226"/>
    </source>
</evidence>
<comment type="caution">
    <text evidence="11">The sequence shown here is derived from an EMBL/GenBank/DDBJ whole genome shotgun (WGS) entry which is preliminary data.</text>
</comment>
<keyword evidence="8" id="KW-0963">Cytoplasm</keyword>
<keyword evidence="5 8" id="KW-0648">Protein biosynthesis</keyword>
<dbReference type="HAMAP" id="MF_00127">
    <property type="entry name" value="His_tRNA_synth"/>
    <property type="match status" value="1"/>
</dbReference>
<organism evidence="11">
    <name type="scientific">candidate division WOR-3 bacterium</name>
    <dbReference type="NCBI Taxonomy" id="2052148"/>
    <lineage>
        <taxon>Bacteria</taxon>
        <taxon>Bacteria division WOR-3</taxon>
    </lineage>
</organism>
<dbReference type="PIRSF" id="PIRSF001549">
    <property type="entry name" value="His-tRNA_synth"/>
    <property type="match status" value="1"/>
</dbReference>
<dbReference type="InterPro" id="IPR036621">
    <property type="entry name" value="Anticodon-bd_dom_sf"/>
</dbReference>
<dbReference type="EMBL" id="DTMZ01000174">
    <property type="protein sequence ID" value="HGD13781.1"/>
    <property type="molecule type" value="Genomic_DNA"/>
</dbReference>
<dbReference type="InterPro" id="IPR033656">
    <property type="entry name" value="HisRS_anticodon"/>
</dbReference>
<dbReference type="GO" id="GO:0006427">
    <property type="term" value="P:histidyl-tRNA aminoacylation"/>
    <property type="evidence" value="ECO:0007669"/>
    <property type="project" value="UniProtKB-UniRule"/>
</dbReference>
<dbReference type="InterPro" id="IPR004516">
    <property type="entry name" value="HisRS/HisZ"/>
</dbReference>
<comment type="similarity">
    <text evidence="1 8">Belongs to the class-II aminoacyl-tRNA synthetase family.</text>
</comment>
<dbReference type="GO" id="GO:0005524">
    <property type="term" value="F:ATP binding"/>
    <property type="evidence" value="ECO:0007669"/>
    <property type="project" value="UniProtKB-UniRule"/>
</dbReference>
<dbReference type="CDD" id="cd00859">
    <property type="entry name" value="HisRS_anticodon"/>
    <property type="match status" value="1"/>
</dbReference>
<dbReference type="PROSITE" id="PS50862">
    <property type="entry name" value="AA_TRNA_LIGASE_II"/>
    <property type="match status" value="1"/>
</dbReference>
<dbReference type="PANTHER" id="PTHR43707">
    <property type="entry name" value="HISTIDYL-TRNA SYNTHETASE"/>
    <property type="match status" value="1"/>
</dbReference>
<feature type="binding site" evidence="9">
    <location>
        <position position="126"/>
    </location>
    <ligand>
        <name>L-histidine</name>
        <dbReference type="ChEBI" id="CHEBI:57595"/>
    </ligand>
</feature>
<dbReference type="InterPro" id="IPR006195">
    <property type="entry name" value="aa-tRNA-synth_II"/>
</dbReference>
<dbReference type="InterPro" id="IPR041715">
    <property type="entry name" value="HisRS-like_core"/>
</dbReference>
<protein>
    <recommendedName>
        <fullName evidence="8">Histidine--tRNA ligase</fullName>
        <ecNumber evidence="8">6.1.1.21</ecNumber>
    </recommendedName>
    <alternativeName>
        <fullName evidence="8">Histidyl-tRNA synthetase</fullName>
        <shortName evidence="8">HisRS</shortName>
    </alternativeName>
</protein>
<dbReference type="GO" id="GO:0005737">
    <property type="term" value="C:cytoplasm"/>
    <property type="evidence" value="ECO:0007669"/>
    <property type="project" value="UniProtKB-SubCell"/>
</dbReference>
<keyword evidence="3 8" id="KW-0547">Nucleotide-binding</keyword>
<feature type="binding site" evidence="9">
    <location>
        <begin position="84"/>
        <end position="86"/>
    </location>
    <ligand>
        <name>L-histidine</name>
        <dbReference type="ChEBI" id="CHEBI:57595"/>
    </ligand>
</feature>
<dbReference type="Pfam" id="PF13393">
    <property type="entry name" value="tRNA-synt_His"/>
    <property type="match status" value="2"/>
</dbReference>
<name>A0A7V3PUL0_UNCW3</name>
<dbReference type="EC" id="6.1.1.21" evidence="8"/>
<comment type="catalytic activity">
    <reaction evidence="7 8">
        <text>tRNA(His) + L-histidine + ATP = L-histidyl-tRNA(His) + AMP + diphosphate + H(+)</text>
        <dbReference type="Rhea" id="RHEA:17313"/>
        <dbReference type="Rhea" id="RHEA-COMP:9665"/>
        <dbReference type="Rhea" id="RHEA-COMP:9689"/>
        <dbReference type="ChEBI" id="CHEBI:15378"/>
        <dbReference type="ChEBI" id="CHEBI:30616"/>
        <dbReference type="ChEBI" id="CHEBI:33019"/>
        <dbReference type="ChEBI" id="CHEBI:57595"/>
        <dbReference type="ChEBI" id="CHEBI:78442"/>
        <dbReference type="ChEBI" id="CHEBI:78527"/>
        <dbReference type="ChEBI" id="CHEBI:456215"/>
        <dbReference type="EC" id="6.1.1.21"/>
    </reaction>
</comment>
<evidence type="ECO:0000256" key="2">
    <source>
        <dbReference type="ARBA" id="ARBA00022598"/>
    </source>
</evidence>
<dbReference type="CDD" id="cd00773">
    <property type="entry name" value="HisRS-like_core"/>
    <property type="match status" value="1"/>
</dbReference>
<comment type="subunit">
    <text evidence="8">Homodimer.</text>
</comment>
<evidence type="ECO:0000256" key="9">
    <source>
        <dbReference type="PIRSR" id="PIRSR001549-1"/>
    </source>
</evidence>
<evidence type="ECO:0000256" key="8">
    <source>
        <dbReference type="HAMAP-Rule" id="MF_00127"/>
    </source>
</evidence>
<accession>A0A7V3PUL0</accession>
<evidence type="ECO:0000256" key="5">
    <source>
        <dbReference type="ARBA" id="ARBA00022917"/>
    </source>
</evidence>
<feature type="binding site" evidence="9">
    <location>
        <begin position="261"/>
        <end position="262"/>
    </location>
    <ligand>
        <name>L-histidine</name>
        <dbReference type="ChEBI" id="CHEBI:57595"/>
    </ligand>
</feature>
<evidence type="ECO:0000313" key="11">
    <source>
        <dbReference type="EMBL" id="HGD13781.1"/>
    </source>
</evidence>
<dbReference type="GO" id="GO:0004821">
    <property type="term" value="F:histidine-tRNA ligase activity"/>
    <property type="evidence" value="ECO:0007669"/>
    <property type="project" value="UniProtKB-UniRule"/>
</dbReference>
<keyword evidence="2 8" id="KW-0436">Ligase</keyword>
<keyword evidence="4 8" id="KW-0067">ATP-binding</keyword>
<sequence>MAVLKHYRPKGTQDFIPPLSEQKFQVETTFRKLATVYGYQEIVTPTFEHTEVFIKSSGTASDIVTKEMYTFKDRSDRSLTLKPEGTPGVVRAVLENRLPLPCRLFYITPCFRYSRPQKGRYREFYQLGIEALGESSPLTDAEVVQFGMDFFTALGIASCLVRINSIGCRLCRPVYREKLVGFLRLNREKLCPDCQERIELNPLRVFDCKNSTCHTILNTAPLVRDHLCAECSTHFQIFINELNTRHIQFEVDDHLVRGLDYYNRTTFEFVSNVLGAQNSLGGGGRYDYLIEEFGGPATPAIGLAIGLERTMLTMPTEKEKPSRRPLVFVIWTTETEIPPARNLTEKLRSAGIPARIAYETPKLKRQFHLADTANARLALIVGGDEIARGVYGIKDLITGEQTEIPADRLIDYLKQELNI</sequence>
<evidence type="ECO:0000256" key="7">
    <source>
        <dbReference type="ARBA" id="ARBA00047639"/>
    </source>
</evidence>
<dbReference type="InterPro" id="IPR015807">
    <property type="entry name" value="His-tRNA-ligase"/>
</dbReference>
<dbReference type="SUPFAM" id="SSF52954">
    <property type="entry name" value="Class II aaRS ABD-related"/>
    <property type="match status" value="1"/>
</dbReference>
<dbReference type="AlphaFoldDB" id="A0A7V3PUL0"/>
<feature type="binding site" evidence="9">
    <location>
        <position position="130"/>
    </location>
    <ligand>
        <name>L-histidine</name>
        <dbReference type="ChEBI" id="CHEBI:57595"/>
    </ligand>
</feature>
<dbReference type="InterPro" id="IPR045864">
    <property type="entry name" value="aa-tRNA-synth_II/BPL/LPL"/>
</dbReference>
<dbReference type="SUPFAM" id="SSF55681">
    <property type="entry name" value="Class II aaRS and biotin synthetases"/>
    <property type="match status" value="1"/>
</dbReference>
<dbReference type="Gene3D" id="3.30.930.10">
    <property type="entry name" value="Bira Bifunctional Protein, Domain 2"/>
    <property type="match status" value="1"/>
</dbReference>
<evidence type="ECO:0000259" key="10">
    <source>
        <dbReference type="PROSITE" id="PS50862"/>
    </source>
</evidence>
<dbReference type="InterPro" id="IPR004154">
    <property type="entry name" value="Anticodon-bd"/>
</dbReference>
<proteinExistence type="inferred from homology"/>
<comment type="subcellular location">
    <subcellularLocation>
        <location evidence="8">Cytoplasm</location>
    </subcellularLocation>
</comment>
<dbReference type="Pfam" id="PF03129">
    <property type="entry name" value="HGTP_anticodon"/>
    <property type="match status" value="1"/>
</dbReference>
<evidence type="ECO:0000256" key="3">
    <source>
        <dbReference type="ARBA" id="ARBA00022741"/>
    </source>
</evidence>
<dbReference type="NCBIfam" id="TIGR00442">
    <property type="entry name" value="hisS"/>
    <property type="match status" value="1"/>
</dbReference>
<keyword evidence="6 8" id="KW-0030">Aminoacyl-tRNA synthetase</keyword>
<feature type="domain" description="Aminoacyl-transfer RNA synthetases class-II family profile" evidence="10">
    <location>
        <begin position="26"/>
        <end position="325"/>
    </location>
</feature>
<evidence type="ECO:0000256" key="4">
    <source>
        <dbReference type="ARBA" id="ARBA00022840"/>
    </source>
</evidence>
<reference evidence="11" key="1">
    <citation type="journal article" date="2020" name="mSystems">
        <title>Genome- and Community-Level Interaction Insights into Carbon Utilization and Element Cycling Functions of Hydrothermarchaeota in Hydrothermal Sediment.</title>
        <authorList>
            <person name="Zhou Z."/>
            <person name="Liu Y."/>
            <person name="Xu W."/>
            <person name="Pan J."/>
            <person name="Luo Z.H."/>
            <person name="Li M."/>
        </authorList>
    </citation>
    <scope>NUCLEOTIDE SEQUENCE [LARGE SCALE GENOMIC DNA]</scope>
    <source>
        <strain evidence="11">SpSt-914</strain>
    </source>
</reference>